<evidence type="ECO:0000313" key="9">
    <source>
        <dbReference type="Proteomes" id="UP000749646"/>
    </source>
</evidence>
<accession>A0A9P6SV64</accession>
<protein>
    <recommendedName>
        <fullName evidence="7">FAD-binding PCMH-type domain-containing protein</fullName>
    </recommendedName>
</protein>
<keyword evidence="5" id="KW-0560">Oxidoreductase</keyword>
<organism evidence="8 9">
    <name type="scientific">Modicella reniformis</name>
    <dbReference type="NCBI Taxonomy" id="1440133"/>
    <lineage>
        <taxon>Eukaryota</taxon>
        <taxon>Fungi</taxon>
        <taxon>Fungi incertae sedis</taxon>
        <taxon>Mucoromycota</taxon>
        <taxon>Mortierellomycotina</taxon>
        <taxon>Mortierellomycetes</taxon>
        <taxon>Mortierellales</taxon>
        <taxon>Mortierellaceae</taxon>
        <taxon>Modicella</taxon>
    </lineage>
</organism>
<dbReference type="PANTHER" id="PTHR42973:SF39">
    <property type="entry name" value="FAD-BINDING PCMH-TYPE DOMAIN-CONTAINING PROTEIN"/>
    <property type="match status" value="1"/>
</dbReference>
<dbReference type="Pfam" id="PF01565">
    <property type="entry name" value="FAD_binding_4"/>
    <property type="match status" value="1"/>
</dbReference>
<dbReference type="OrthoDB" id="415825at2759"/>
<feature type="domain" description="FAD-binding PCMH-type" evidence="7">
    <location>
        <begin position="69"/>
        <end position="243"/>
    </location>
</feature>
<dbReference type="Pfam" id="PF08031">
    <property type="entry name" value="BBE"/>
    <property type="match status" value="1"/>
</dbReference>
<proteinExistence type="inferred from homology"/>
<comment type="similarity">
    <text evidence="2">Belongs to the oxygen-dependent FAD-linked oxidoreductase family.</text>
</comment>
<dbReference type="InterPro" id="IPR036318">
    <property type="entry name" value="FAD-bd_PCMH-like_sf"/>
</dbReference>
<evidence type="ECO:0000256" key="1">
    <source>
        <dbReference type="ARBA" id="ARBA00001974"/>
    </source>
</evidence>
<dbReference type="InterPro" id="IPR012951">
    <property type="entry name" value="BBE"/>
</dbReference>
<dbReference type="EMBL" id="JAAAHW010000174">
    <property type="protein sequence ID" value="KAG0005620.1"/>
    <property type="molecule type" value="Genomic_DNA"/>
</dbReference>
<dbReference type="SUPFAM" id="SSF56176">
    <property type="entry name" value="FAD-binding/transporter-associated domain-like"/>
    <property type="match status" value="1"/>
</dbReference>
<evidence type="ECO:0000313" key="8">
    <source>
        <dbReference type="EMBL" id="KAG0005620.1"/>
    </source>
</evidence>
<dbReference type="InterPro" id="IPR006093">
    <property type="entry name" value="Oxy_OxRdtase_FAD_BS"/>
</dbReference>
<dbReference type="GO" id="GO:0071949">
    <property type="term" value="F:FAD binding"/>
    <property type="evidence" value="ECO:0007669"/>
    <property type="project" value="InterPro"/>
</dbReference>
<dbReference type="GO" id="GO:0016491">
    <property type="term" value="F:oxidoreductase activity"/>
    <property type="evidence" value="ECO:0007669"/>
    <property type="project" value="UniProtKB-KW"/>
</dbReference>
<comment type="cofactor">
    <cofactor evidence="1">
        <name>FAD</name>
        <dbReference type="ChEBI" id="CHEBI:57692"/>
    </cofactor>
</comment>
<dbReference type="AlphaFoldDB" id="A0A9P6SV64"/>
<dbReference type="InterPro" id="IPR016166">
    <property type="entry name" value="FAD-bd_PCMH"/>
</dbReference>
<evidence type="ECO:0000256" key="5">
    <source>
        <dbReference type="ARBA" id="ARBA00023002"/>
    </source>
</evidence>
<keyword evidence="3" id="KW-0285">Flavoprotein</keyword>
<comment type="caution">
    <text evidence="8">The sequence shown here is derived from an EMBL/GenBank/DDBJ whole genome shotgun (WGS) entry which is preliminary data.</text>
</comment>
<evidence type="ECO:0000256" key="2">
    <source>
        <dbReference type="ARBA" id="ARBA00005466"/>
    </source>
</evidence>
<evidence type="ECO:0000256" key="4">
    <source>
        <dbReference type="ARBA" id="ARBA00022827"/>
    </source>
</evidence>
<dbReference type="Gene3D" id="3.30.465.10">
    <property type="match status" value="1"/>
</dbReference>
<dbReference type="Proteomes" id="UP000749646">
    <property type="component" value="Unassembled WGS sequence"/>
</dbReference>
<name>A0A9P6SV64_9FUNG</name>
<evidence type="ECO:0000256" key="3">
    <source>
        <dbReference type="ARBA" id="ARBA00022630"/>
    </source>
</evidence>
<reference evidence="8" key="1">
    <citation type="journal article" date="2020" name="Fungal Divers.">
        <title>Resolving the Mortierellaceae phylogeny through synthesis of multi-gene phylogenetics and phylogenomics.</title>
        <authorList>
            <person name="Vandepol N."/>
            <person name="Liber J."/>
            <person name="Desiro A."/>
            <person name="Na H."/>
            <person name="Kennedy M."/>
            <person name="Barry K."/>
            <person name="Grigoriev I.V."/>
            <person name="Miller A.N."/>
            <person name="O'Donnell K."/>
            <person name="Stajich J.E."/>
            <person name="Bonito G."/>
        </authorList>
    </citation>
    <scope>NUCLEOTIDE SEQUENCE</scope>
    <source>
        <strain evidence="8">MES-2147</strain>
    </source>
</reference>
<dbReference type="PANTHER" id="PTHR42973">
    <property type="entry name" value="BINDING OXIDOREDUCTASE, PUTATIVE (AFU_ORTHOLOGUE AFUA_1G17690)-RELATED"/>
    <property type="match status" value="1"/>
</dbReference>
<gene>
    <name evidence="8" type="ORF">BGZ65_010612</name>
</gene>
<sequence>MHLQHTLSSATLLLAISSLASVMDPVAAAPKVPKSNTQLANCLKPLGSKVLTSNTSTYEKERYAFDMRFTYKPEVIVMASNVADIQTAVKCAKQFNVAVAPRSGGHSFEGYSIGGQDGSLVIDLRGLASVKVQNSGKSAKVGAGIRLGKLYLDLYNQGGWTINAGTCPSVGIGGHALGGGFGLLSRKNGLLIDSIIEMEVVNADGDLLTVSDSKNADLFYALRGAGGGSFGVVTSFTIVPFKPAPKVTSFSYEWKLSDHAKVLKAYVDFQSVANRNVGVEMNVSPSGLELYGIYQGPASEQATALDSFLKNVPKAKSSDIRETKQIEAQLRFAFINGAGEKDIEALALESPYTPGDSRYTKGKSLVYPIALKSSTIALLGKWGAQKPKGMTSNYIIIDLWGGAVKDVSASATSFIHRDTHTAFEFVAEWDQSTNPKAGKPDCKPCLKWMDDMYKEFLVDYKDNYSKTVRGYQNYIDLGIPNWMEAYYGQAMPRLRQIKANVDPTNIFRFPQSIPLK</sequence>
<keyword evidence="9" id="KW-1185">Reference proteome</keyword>
<evidence type="ECO:0000256" key="6">
    <source>
        <dbReference type="SAM" id="SignalP"/>
    </source>
</evidence>
<dbReference type="InterPro" id="IPR006094">
    <property type="entry name" value="Oxid_FAD_bind_N"/>
</dbReference>
<dbReference type="PROSITE" id="PS51387">
    <property type="entry name" value="FAD_PCMH"/>
    <property type="match status" value="1"/>
</dbReference>
<feature type="chain" id="PRO_5040426360" description="FAD-binding PCMH-type domain-containing protein" evidence="6">
    <location>
        <begin position="29"/>
        <end position="516"/>
    </location>
</feature>
<dbReference type="InterPro" id="IPR016169">
    <property type="entry name" value="FAD-bd_PCMH_sub2"/>
</dbReference>
<dbReference type="Gene3D" id="3.40.462.20">
    <property type="match status" value="1"/>
</dbReference>
<dbReference type="PROSITE" id="PS00862">
    <property type="entry name" value="OX2_COVAL_FAD"/>
    <property type="match status" value="1"/>
</dbReference>
<keyword evidence="4" id="KW-0274">FAD</keyword>
<keyword evidence="6" id="KW-0732">Signal</keyword>
<dbReference type="InterPro" id="IPR050416">
    <property type="entry name" value="FAD-linked_Oxidoreductase"/>
</dbReference>
<feature type="signal peptide" evidence="6">
    <location>
        <begin position="1"/>
        <end position="28"/>
    </location>
</feature>
<evidence type="ECO:0000259" key="7">
    <source>
        <dbReference type="PROSITE" id="PS51387"/>
    </source>
</evidence>